<name>A0A6N2YW49_9BACT</name>
<sequence>MEKKKIVVRKEDALKKVFKGVSLDSLAVGEKSMVTKMNYVKGNFATTHQHPHEQCGYVISGEYRLKVETPEEEIDVLLHVGDSYAIPGNTPHSFEVLEGGEVVDVFTPQREDYL</sequence>
<evidence type="ECO:0000259" key="1">
    <source>
        <dbReference type="Pfam" id="PF07883"/>
    </source>
</evidence>
<protein>
    <submittedName>
        <fullName evidence="2">Acireductone dioxygenase</fullName>
        <ecNumber evidence="2">1.13.11.53</ecNumber>
    </submittedName>
</protein>
<accession>A0A6N2YW49</accession>
<dbReference type="Pfam" id="PF07883">
    <property type="entry name" value="Cupin_2"/>
    <property type="match status" value="1"/>
</dbReference>
<dbReference type="GO" id="GO:0010308">
    <property type="term" value="F:acireductone dioxygenase (Ni2+-requiring) activity"/>
    <property type="evidence" value="ECO:0007669"/>
    <property type="project" value="UniProtKB-EC"/>
</dbReference>
<dbReference type="AlphaFoldDB" id="A0A6N2YW49"/>
<dbReference type="InterPro" id="IPR052535">
    <property type="entry name" value="Bacilysin_H2HPP_isomerase"/>
</dbReference>
<reference evidence="2" key="1">
    <citation type="submission" date="2019-11" db="EMBL/GenBank/DDBJ databases">
        <authorList>
            <person name="Feng L."/>
        </authorList>
    </citation>
    <scope>NUCLEOTIDE SEQUENCE</scope>
    <source>
        <strain evidence="2">PclaraLFYP37</strain>
    </source>
</reference>
<dbReference type="EC" id="1.13.11.53" evidence="2"/>
<dbReference type="RefSeq" id="WP_412990690.1">
    <property type="nucleotide sequence ID" value="NZ_CACRUT010000005.1"/>
</dbReference>
<evidence type="ECO:0000313" key="2">
    <source>
        <dbReference type="EMBL" id="VYT69790.1"/>
    </source>
</evidence>
<feature type="domain" description="Cupin type-2" evidence="1">
    <location>
        <begin position="37"/>
        <end position="98"/>
    </location>
</feature>
<gene>
    <name evidence="2" type="primary">mtnD</name>
    <name evidence="2" type="ORF">PCLFYP37_00897</name>
</gene>
<dbReference type="SUPFAM" id="SSF51182">
    <property type="entry name" value="RmlC-like cupins"/>
    <property type="match status" value="1"/>
</dbReference>
<organism evidence="2">
    <name type="scientific">Paraprevotella clara</name>
    <dbReference type="NCBI Taxonomy" id="454154"/>
    <lineage>
        <taxon>Bacteria</taxon>
        <taxon>Pseudomonadati</taxon>
        <taxon>Bacteroidota</taxon>
        <taxon>Bacteroidia</taxon>
        <taxon>Bacteroidales</taxon>
        <taxon>Prevotellaceae</taxon>
        <taxon>Paraprevotella</taxon>
    </lineage>
</organism>
<dbReference type="Gene3D" id="2.60.120.10">
    <property type="entry name" value="Jelly Rolls"/>
    <property type="match status" value="1"/>
</dbReference>
<dbReference type="PANTHER" id="PTHR40112">
    <property type="entry name" value="H2HPP ISOMERASE"/>
    <property type="match status" value="1"/>
</dbReference>
<dbReference type="InterPro" id="IPR014710">
    <property type="entry name" value="RmlC-like_jellyroll"/>
</dbReference>
<keyword evidence="2" id="KW-0223">Dioxygenase</keyword>
<keyword evidence="2" id="KW-0560">Oxidoreductase</keyword>
<dbReference type="EMBL" id="CACRUT010000005">
    <property type="protein sequence ID" value="VYT69790.1"/>
    <property type="molecule type" value="Genomic_DNA"/>
</dbReference>
<dbReference type="InterPro" id="IPR013096">
    <property type="entry name" value="Cupin_2"/>
</dbReference>
<dbReference type="InterPro" id="IPR011051">
    <property type="entry name" value="RmlC_Cupin_sf"/>
</dbReference>
<dbReference type="PANTHER" id="PTHR40112:SF1">
    <property type="entry name" value="H2HPP ISOMERASE"/>
    <property type="match status" value="1"/>
</dbReference>
<proteinExistence type="predicted"/>
<dbReference type="CDD" id="cd02238">
    <property type="entry name" value="cupin_KdgF"/>
    <property type="match status" value="1"/>
</dbReference>